<proteinExistence type="predicted"/>
<feature type="region of interest" description="Disordered" evidence="1">
    <location>
        <begin position="1"/>
        <end position="100"/>
    </location>
</feature>
<feature type="compositionally biased region" description="Basic and acidic residues" evidence="1">
    <location>
        <begin position="258"/>
        <end position="277"/>
    </location>
</feature>
<feature type="region of interest" description="Disordered" evidence="1">
    <location>
        <begin position="647"/>
        <end position="670"/>
    </location>
</feature>
<feature type="compositionally biased region" description="Low complexity" evidence="1">
    <location>
        <begin position="204"/>
        <end position="219"/>
    </location>
</feature>
<keyword evidence="3" id="KW-1185">Reference proteome</keyword>
<feature type="compositionally biased region" description="Acidic residues" evidence="1">
    <location>
        <begin position="525"/>
        <end position="537"/>
    </location>
</feature>
<feature type="region of interest" description="Disordered" evidence="1">
    <location>
        <begin position="135"/>
        <end position="308"/>
    </location>
</feature>
<dbReference type="AlphaFoldDB" id="A0A9W6BE31"/>
<accession>A0A9W6BE31</accession>
<feature type="compositionally biased region" description="Low complexity" evidence="1">
    <location>
        <begin position="46"/>
        <end position="59"/>
    </location>
</feature>
<feature type="compositionally biased region" description="Low complexity" evidence="1">
    <location>
        <begin position="647"/>
        <end position="658"/>
    </location>
</feature>
<sequence>MTGIKRAWRERRSAAEQAAADAPEEEVPSGTSGDGDHSDEDDDDAGPPSESDWDLGSPPGERELPPLPPLGVGTETEPGSSGSGNSGRDSGSIRPLPPGALEEGHIFFFYLPKVQQENPQDLDDVARFYMVLQPLARRPPPTQEEVRGGLTEAAAEEAAAAATATTAAQPPPPSPGEGGEGHQPVPAPAPAGPRKVGSPEAEVEVGAPPKEEAGGAASPEGHEGTSQRKEQGGGGDGGGGGGGPARRAAAAGPWTVSDVKRQQRAEKAGGEPGKAAEAEEDEEGREEGAGGDAGAAGPSGGGASAAPGRLPCRLIVVGKKRLPDPHRHERFFGFVDAVGDSVEQLAAGLGAKHYSTRTRGERTQPAARAAGRGTYSIMIRLHGRRRPSTQLAYLLQLPDSPGPVQQELGIARSARYVLSIKNPGKRDPGRPVVVREPPFSAQQREAFAGDTRWVGAEDVGLLDVPGAELLLIGAREQPMEAAGEAATAHLVATHKREIKQVATVAAEAAAHASRILLAEMKEQEQEQEQEEEEEQEEQQQKEEQEQKGGTEQEEPQHEEEQGRKTDGSRGCGASKAREAPRAPQGLKPAVRDSGRKRARTEAATEKAEEGEGEDEGEGAGEGEGEGGHGMEERMVMAALLRRELAAAAAPEGAEQQGGVVTAPAETGEWA</sequence>
<reference evidence="2 3" key="1">
    <citation type="journal article" date="2023" name="Commun. Biol.">
        <title>Reorganization of the ancestral sex-determining regions during the evolution of trioecy in Pleodorina starrii.</title>
        <authorList>
            <person name="Takahashi K."/>
            <person name="Suzuki S."/>
            <person name="Kawai-Toyooka H."/>
            <person name="Yamamoto K."/>
            <person name="Hamaji T."/>
            <person name="Ootsuki R."/>
            <person name="Yamaguchi H."/>
            <person name="Kawachi M."/>
            <person name="Higashiyama T."/>
            <person name="Nozaki H."/>
        </authorList>
    </citation>
    <scope>NUCLEOTIDE SEQUENCE [LARGE SCALE GENOMIC DNA]</scope>
    <source>
        <strain evidence="2 3">NIES-4479</strain>
    </source>
</reference>
<feature type="compositionally biased region" description="Basic and acidic residues" evidence="1">
    <location>
        <begin position="220"/>
        <end position="231"/>
    </location>
</feature>
<dbReference type="Proteomes" id="UP001165080">
    <property type="component" value="Unassembled WGS sequence"/>
</dbReference>
<name>A0A9W6BE31_9CHLO</name>
<evidence type="ECO:0000313" key="3">
    <source>
        <dbReference type="Proteomes" id="UP001165080"/>
    </source>
</evidence>
<feature type="compositionally biased region" description="Acidic residues" evidence="1">
    <location>
        <begin position="610"/>
        <end position="624"/>
    </location>
</feature>
<feature type="region of interest" description="Disordered" evidence="1">
    <location>
        <begin position="521"/>
        <end position="632"/>
    </location>
</feature>
<feature type="compositionally biased region" description="Gly residues" evidence="1">
    <location>
        <begin position="232"/>
        <end position="244"/>
    </location>
</feature>
<feature type="compositionally biased region" description="Gly residues" evidence="1">
    <location>
        <begin position="290"/>
        <end position="303"/>
    </location>
</feature>
<organism evidence="2 3">
    <name type="scientific">Pleodorina starrii</name>
    <dbReference type="NCBI Taxonomy" id="330485"/>
    <lineage>
        <taxon>Eukaryota</taxon>
        <taxon>Viridiplantae</taxon>
        <taxon>Chlorophyta</taxon>
        <taxon>core chlorophytes</taxon>
        <taxon>Chlorophyceae</taxon>
        <taxon>CS clade</taxon>
        <taxon>Chlamydomonadales</taxon>
        <taxon>Volvocaceae</taxon>
        <taxon>Pleodorina</taxon>
    </lineage>
</organism>
<evidence type="ECO:0000313" key="2">
    <source>
        <dbReference type="EMBL" id="GLC50447.1"/>
    </source>
</evidence>
<feature type="compositionally biased region" description="Basic and acidic residues" evidence="1">
    <location>
        <begin position="538"/>
        <end position="567"/>
    </location>
</feature>
<comment type="caution">
    <text evidence="2">The sequence shown here is derived from an EMBL/GenBank/DDBJ whole genome shotgun (WGS) entry which is preliminary data.</text>
</comment>
<dbReference type="OrthoDB" id="549826at2759"/>
<dbReference type="EMBL" id="BRXU01000003">
    <property type="protein sequence ID" value="GLC50447.1"/>
    <property type="molecule type" value="Genomic_DNA"/>
</dbReference>
<dbReference type="PANTHER" id="PTHR34776">
    <property type="entry name" value="F17F16.3 PROTEIN"/>
    <property type="match status" value="1"/>
</dbReference>
<gene>
    <name evidence="2" type="primary">PLEST000083</name>
    <name evidence="2" type="ORF">PLESTB_000380300</name>
</gene>
<dbReference type="PANTHER" id="PTHR34776:SF1">
    <property type="entry name" value="F17F16.3 PROTEIN"/>
    <property type="match status" value="1"/>
</dbReference>
<feature type="compositionally biased region" description="Low complexity" evidence="1">
    <location>
        <begin position="151"/>
        <end position="168"/>
    </location>
</feature>
<evidence type="ECO:0000256" key="1">
    <source>
        <dbReference type="SAM" id="MobiDB-lite"/>
    </source>
</evidence>
<feature type="compositionally biased region" description="Basic and acidic residues" evidence="1">
    <location>
        <begin position="589"/>
        <end position="609"/>
    </location>
</feature>
<protein>
    <submittedName>
        <fullName evidence="2">Uncharacterized protein</fullName>
    </submittedName>
</protein>